<accession>A0A058Z613</accession>
<protein>
    <submittedName>
        <fullName evidence="3">Uncharacterized protein</fullName>
    </submittedName>
</protein>
<feature type="compositionally biased region" description="Pro residues" evidence="1">
    <location>
        <begin position="469"/>
        <end position="479"/>
    </location>
</feature>
<feature type="region of interest" description="Disordered" evidence="1">
    <location>
        <begin position="631"/>
        <end position="670"/>
    </location>
</feature>
<feature type="compositionally biased region" description="Low complexity" evidence="1">
    <location>
        <begin position="657"/>
        <end position="670"/>
    </location>
</feature>
<reference evidence="3" key="1">
    <citation type="submission" date="2013-04" db="EMBL/GenBank/DDBJ databases">
        <title>The Genome Sequence of Fonticula alba ATCC 38817.</title>
        <authorList>
            <consortium name="The Broad Institute Genomics Platform"/>
            <person name="Russ C."/>
            <person name="Cuomo C."/>
            <person name="Burger G."/>
            <person name="Gray M.W."/>
            <person name="Holland P.W.H."/>
            <person name="King N."/>
            <person name="Lang F.B.F."/>
            <person name="Roger A.J."/>
            <person name="Ruiz-Trillo I."/>
            <person name="Brown M."/>
            <person name="Walker B."/>
            <person name="Young S."/>
            <person name="Zeng Q."/>
            <person name="Gargeya S."/>
            <person name="Fitzgerald M."/>
            <person name="Haas B."/>
            <person name="Abouelleil A."/>
            <person name="Allen A.W."/>
            <person name="Alvarado L."/>
            <person name="Arachchi H.M."/>
            <person name="Berlin A.M."/>
            <person name="Chapman S.B."/>
            <person name="Gainer-Dewar J."/>
            <person name="Goldberg J."/>
            <person name="Griggs A."/>
            <person name="Gujja S."/>
            <person name="Hansen M."/>
            <person name="Howarth C."/>
            <person name="Imamovic A."/>
            <person name="Ireland A."/>
            <person name="Larimer J."/>
            <person name="McCowan C."/>
            <person name="Murphy C."/>
            <person name="Pearson M."/>
            <person name="Poon T.W."/>
            <person name="Priest M."/>
            <person name="Roberts A."/>
            <person name="Saif S."/>
            <person name="Shea T."/>
            <person name="Sisk P."/>
            <person name="Sykes S."/>
            <person name="Wortman J."/>
            <person name="Nusbaum C."/>
            <person name="Birren B."/>
        </authorList>
    </citation>
    <scope>NUCLEOTIDE SEQUENCE [LARGE SCALE GENOMIC DNA]</scope>
    <source>
        <strain evidence="3">ATCC 38817</strain>
    </source>
</reference>
<feature type="region of interest" description="Disordered" evidence="1">
    <location>
        <begin position="700"/>
        <end position="758"/>
    </location>
</feature>
<organism evidence="3">
    <name type="scientific">Fonticula alba</name>
    <name type="common">Slime mold</name>
    <dbReference type="NCBI Taxonomy" id="691883"/>
    <lineage>
        <taxon>Eukaryota</taxon>
        <taxon>Rotosphaerida</taxon>
        <taxon>Fonticulaceae</taxon>
        <taxon>Fonticula</taxon>
    </lineage>
</organism>
<feature type="region of interest" description="Disordered" evidence="1">
    <location>
        <begin position="511"/>
        <end position="544"/>
    </location>
</feature>
<feature type="compositionally biased region" description="Low complexity" evidence="1">
    <location>
        <begin position="292"/>
        <end position="307"/>
    </location>
</feature>
<dbReference type="STRING" id="691883.A0A058Z613"/>
<feature type="compositionally biased region" description="Low complexity" evidence="1">
    <location>
        <begin position="413"/>
        <end position="434"/>
    </location>
</feature>
<dbReference type="GeneID" id="20528842"/>
<feature type="compositionally biased region" description="Polar residues" evidence="1">
    <location>
        <begin position="223"/>
        <end position="232"/>
    </location>
</feature>
<dbReference type="RefSeq" id="XP_009496275.1">
    <property type="nucleotide sequence ID" value="XM_009498000.1"/>
</dbReference>
<dbReference type="Proteomes" id="UP000030693">
    <property type="component" value="Unassembled WGS sequence"/>
</dbReference>
<dbReference type="AlphaFoldDB" id="A0A058Z613"/>
<feature type="region of interest" description="Disordered" evidence="1">
    <location>
        <begin position="195"/>
        <end position="489"/>
    </location>
</feature>
<keyword evidence="2" id="KW-1133">Transmembrane helix</keyword>
<feature type="compositionally biased region" description="Low complexity" evidence="1">
    <location>
        <begin position="445"/>
        <end position="468"/>
    </location>
</feature>
<dbReference type="EMBL" id="KB932206">
    <property type="protein sequence ID" value="KCV69710.1"/>
    <property type="molecule type" value="Genomic_DNA"/>
</dbReference>
<feature type="compositionally biased region" description="Low complexity" evidence="1">
    <location>
        <begin position="360"/>
        <end position="390"/>
    </location>
</feature>
<feature type="compositionally biased region" description="Low complexity" evidence="1">
    <location>
        <begin position="196"/>
        <end position="205"/>
    </location>
</feature>
<evidence type="ECO:0000256" key="1">
    <source>
        <dbReference type="SAM" id="MobiDB-lite"/>
    </source>
</evidence>
<feature type="compositionally biased region" description="Pro residues" evidence="1">
    <location>
        <begin position="512"/>
        <end position="529"/>
    </location>
</feature>
<keyword evidence="2" id="KW-0472">Membrane</keyword>
<keyword evidence="2" id="KW-0812">Transmembrane</keyword>
<feature type="compositionally biased region" description="Polar residues" evidence="1">
    <location>
        <begin position="647"/>
        <end position="656"/>
    </location>
</feature>
<keyword evidence="4" id="KW-1185">Reference proteome</keyword>
<evidence type="ECO:0000313" key="4">
    <source>
        <dbReference type="Proteomes" id="UP000030693"/>
    </source>
</evidence>
<feature type="region of interest" description="Disordered" evidence="1">
    <location>
        <begin position="118"/>
        <end position="179"/>
    </location>
</feature>
<proteinExistence type="predicted"/>
<gene>
    <name evidence="3" type="ORF">H696_04117</name>
</gene>
<name>A0A058Z613_FONAL</name>
<evidence type="ECO:0000256" key="2">
    <source>
        <dbReference type="SAM" id="Phobius"/>
    </source>
</evidence>
<dbReference type="OMA" id="RRNEPRM"/>
<feature type="transmembrane region" description="Helical" evidence="2">
    <location>
        <begin position="796"/>
        <end position="821"/>
    </location>
</feature>
<evidence type="ECO:0000313" key="3">
    <source>
        <dbReference type="EMBL" id="KCV69710.1"/>
    </source>
</evidence>
<sequence length="825" mass="81826">MGLIRPYKPSKEERAERSKLEEIVVHRSASGSQELSNSLFKATVVNSISLVTQIFNTGIASKYQIIFCDSFVVATAPTYEQILQDWNTIQGIDILSFPPDRRVSATLNALAALQQQQARGLRLSTQTPPPGAAAFPSPRASESGSSAELPILPGTPPPSVLAAASATSRGKPPLPDVAGDRETSLLSLWRADTTPSGLSGSLSNLHGGGPDASGESVARMRSHSQGSQATGGSRSGLALDRQHCPSDGDERDAEIRPPLPAVPGASTPTGRRVSTPPPAPSPPAPPVPPHPASLTPALSDASGSGSPPVDPDPPGGDVLSLTDGLPSNPDPEVVLPQADDDADLGELHIPPGSPPDLGISALSGGVACSASGGSNASSTSMAAVSSAPRVLPAPAPAPAPSTQSPSPSPSGLPPAGAASHPAPAAATGDASSPSDLTTVDPPPSLSSLPLPASGPRRPALAGSAARPGPATPPARPHSMPPSRLAHPAGDDFLSLINPLALPVFYSSGPPALASPPGSPSLPGGPPAGLSPPGTAPATATTATSASAAATSDAATAAGAATGAANAADHATTSTSHAAGAGAGAATDAGATAAESTPSGSPKLSVWQWASVLVTRPNLLFTPGGLAAVPELLAGRPPESGPVEQAAEHSTPTSQAGSRAASRPASRSPSFLFLSPSQQQLRMGAGSADGFELASLDASATGGAANPEDGPLAPLSPMLGAGDALRRSRRGSAASGLDALSSDPLAGTGRPAGGSHTSLVADNLPMSQARLMRPEEVEAAVGDVLQRMGFHFADSRLLLLSQALDTLIVLLATVSLVLALLVSASM</sequence>
<feature type="compositionally biased region" description="Low complexity" evidence="1">
    <location>
        <begin position="730"/>
        <end position="745"/>
    </location>
</feature>
<feature type="compositionally biased region" description="Low complexity" evidence="1">
    <location>
        <begin position="530"/>
        <end position="544"/>
    </location>
</feature>
<feature type="compositionally biased region" description="Pro residues" evidence="1">
    <location>
        <begin position="275"/>
        <end position="291"/>
    </location>
</feature>